<feature type="region of interest" description="Disordered" evidence="1">
    <location>
        <begin position="178"/>
        <end position="199"/>
    </location>
</feature>
<sequence>MAPALRRRAGESSGSAQNHMDEDQSSGEETSLSPSEIRAATRLLKSIAKAHSVRGSLEKGKGKAREEPEPRGEKRSFVPINPEKATKTTAEDSSGERSLEEGEIRESPKKKQRRPVSPSNSWSTTSSLSTAKSISPPSCVVSPTADETNATPAEDITAAIEKEALAYAQEKASVAAQTQKKSSVATQSKPFRSAPTSTPKPVITAASFVEDPTDRIPPSAADIDMVALIDEENKRVALDTPWQIPLPPDMNPQANIRSVERLEQLLNVKVWVDYYPSRIMIDLNEKQRMLQAYDPSYVEDHLALRWKAWAVLYSWTFEVELSRRDESMAPIDAVSFAREWLMTEGLEAKQFVLEEHRARGLLNDDPDGAEDALQAKRLR</sequence>
<protein>
    <submittedName>
        <fullName evidence="2">Uncharacterized protein</fullName>
    </submittedName>
</protein>
<evidence type="ECO:0000313" key="2">
    <source>
        <dbReference type="EMBL" id="KAF6811055.1"/>
    </source>
</evidence>
<evidence type="ECO:0000256" key="1">
    <source>
        <dbReference type="SAM" id="MobiDB-lite"/>
    </source>
</evidence>
<dbReference type="AlphaFoldDB" id="A0A8H6MWQ1"/>
<name>A0A8H6MWQ1_9PEZI</name>
<accession>A0A8H6MWQ1</accession>
<dbReference type="EMBL" id="WIGN01000079">
    <property type="protein sequence ID" value="KAF6811055.1"/>
    <property type="molecule type" value="Genomic_DNA"/>
</dbReference>
<gene>
    <name evidence="2" type="ORF">CSOJ01_05979</name>
</gene>
<feature type="region of interest" description="Disordered" evidence="1">
    <location>
        <begin position="1"/>
        <end position="156"/>
    </location>
</feature>
<reference evidence="2 3" key="1">
    <citation type="journal article" date="2020" name="Phytopathology">
        <title>Genome Sequence Resources of Colletotrichum truncatum, C. plurivorum, C. musicola, and C. sojae: Four Species Pathogenic to Soybean (Glycine max).</title>
        <authorList>
            <person name="Rogerio F."/>
            <person name="Boufleur T.R."/>
            <person name="Ciampi-Guillardi M."/>
            <person name="Sukno S.A."/>
            <person name="Thon M.R."/>
            <person name="Massola Junior N.S."/>
            <person name="Baroncelli R."/>
        </authorList>
    </citation>
    <scope>NUCLEOTIDE SEQUENCE [LARGE SCALE GENOMIC DNA]</scope>
    <source>
        <strain evidence="2 3">LFN0009</strain>
    </source>
</reference>
<keyword evidence="3" id="KW-1185">Reference proteome</keyword>
<feature type="compositionally biased region" description="Basic and acidic residues" evidence="1">
    <location>
        <begin position="56"/>
        <end position="76"/>
    </location>
</feature>
<comment type="caution">
    <text evidence="2">The sequence shown here is derived from an EMBL/GenBank/DDBJ whole genome shotgun (WGS) entry which is preliminary data.</text>
</comment>
<feature type="compositionally biased region" description="Basic and acidic residues" evidence="1">
    <location>
        <begin position="84"/>
        <end position="109"/>
    </location>
</feature>
<organism evidence="2 3">
    <name type="scientific">Colletotrichum sojae</name>
    <dbReference type="NCBI Taxonomy" id="2175907"/>
    <lineage>
        <taxon>Eukaryota</taxon>
        <taxon>Fungi</taxon>
        <taxon>Dikarya</taxon>
        <taxon>Ascomycota</taxon>
        <taxon>Pezizomycotina</taxon>
        <taxon>Sordariomycetes</taxon>
        <taxon>Hypocreomycetidae</taxon>
        <taxon>Glomerellales</taxon>
        <taxon>Glomerellaceae</taxon>
        <taxon>Colletotrichum</taxon>
        <taxon>Colletotrichum orchidearum species complex</taxon>
    </lineage>
</organism>
<feature type="compositionally biased region" description="Low complexity" evidence="1">
    <location>
        <begin position="117"/>
        <end position="138"/>
    </location>
</feature>
<proteinExistence type="predicted"/>
<dbReference type="Proteomes" id="UP000652219">
    <property type="component" value="Unassembled WGS sequence"/>
</dbReference>
<evidence type="ECO:0000313" key="3">
    <source>
        <dbReference type="Proteomes" id="UP000652219"/>
    </source>
</evidence>